<dbReference type="RefSeq" id="WP_248564290.1">
    <property type="nucleotide sequence ID" value="NZ_AP025698.1"/>
</dbReference>
<organism evidence="4 5">
    <name type="scientific">Methanothermobacter tenebrarum</name>
    <dbReference type="NCBI Taxonomy" id="680118"/>
    <lineage>
        <taxon>Archaea</taxon>
        <taxon>Methanobacteriati</taxon>
        <taxon>Methanobacteriota</taxon>
        <taxon>Methanomada group</taxon>
        <taxon>Methanobacteria</taxon>
        <taxon>Methanobacteriales</taxon>
        <taxon>Methanobacteriaceae</taxon>
        <taxon>Methanothermobacter</taxon>
    </lineage>
</organism>
<dbReference type="HAMAP" id="MF_00032">
    <property type="entry name" value="eIF_6"/>
    <property type="match status" value="1"/>
</dbReference>
<dbReference type="PANTHER" id="PTHR10784">
    <property type="entry name" value="TRANSLATION INITIATION FACTOR 6"/>
    <property type="match status" value="1"/>
</dbReference>
<dbReference type="GO" id="GO:0003743">
    <property type="term" value="F:translation initiation factor activity"/>
    <property type="evidence" value="ECO:0007669"/>
    <property type="project" value="UniProtKB-KW"/>
</dbReference>
<sequence length="220" mass="23504">MIRRTNLDGNSNIGVYISVTETQALIPFHTSTRMEEIIEEALEVEVFKATIAGSSLNGILSIGNSNGIIVSPYVLEREIESLEKAGFEVFILPEKFTAVGNLILANDYGALASPLLSDESIKLIEDALEVEVEQGTIAGFNIVGSVAVATNKGVLLHPKATRRELEFVEETLKVPADVGTINHGMTMIGACSIANSNGAIVSEDTTSPEIARIEEALGFL</sequence>
<evidence type="ECO:0000313" key="4">
    <source>
        <dbReference type="EMBL" id="BDH79984.1"/>
    </source>
</evidence>
<keyword evidence="2 3" id="KW-0648">Protein biosynthesis</keyword>
<dbReference type="InterPro" id="IPR002769">
    <property type="entry name" value="eIF6"/>
</dbReference>
<keyword evidence="1 3" id="KW-0396">Initiation factor</keyword>
<dbReference type="EMBL" id="AP025698">
    <property type="protein sequence ID" value="BDH79984.1"/>
    <property type="molecule type" value="Genomic_DNA"/>
</dbReference>
<dbReference type="NCBIfam" id="NF003133">
    <property type="entry name" value="PRK04046.2-5"/>
    <property type="match status" value="1"/>
</dbReference>
<keyword evidence="5" id="KW-1185">Reference proteome</keyword>
<comment type="similarity">
    <text evidence="3">Belongs to the eIF-6 family.</text>
</comment>
<dbReference type="GeneID" id="71965893"/>
<evidence type="ECO:0000256" key="3">
    <source>
        <dbReference type="HAMAP-Rule" id="MF_00032"/>
    </source>
</evidence>
<protein>
    <recommendedName>
        <fullName evidence="3">Translation initiation factor 6</fullName>
        <shortName evidence="3">aIF-6</shortName>
    </recommendedName>
</protein>
<dbReference type="SMART" id="SM00654">
    <property type="entry name" value="eIF6"/>
    <property type="match status" value="1"/>
</dbReference>
<dbReference type="NCBIfam" id="TIGR00323">
    <property type="entry name" value="eIF-6"/>
    <property type="match status" value="1"/>
</dbReference>
<comment type="function">
    <text evidence="3">Binds to the 50S ribosomal subunit and prevents its association with the 30S ribosomal subunit to form the 70S initiation complex.</text>
</comment>
<dbReference type="SUPFAM" id="SSF55909">
    <property type="entry name" value="Pentein"/>
    <property type="match status" value="1"/>
</dbReference>
<reference evidence="4 5" key="1">
    <citation type="submission" date="2022-04" db="EMBL/GenBank/DDBJ databases">
        <title>Complete genome of Methanothermobacter tenebrarum strain RMAS.</title>
        <authorList>
            <person name="Nakamura K."/>
            <person name="Oshima K."/>
            <person name="Hattori M."/>
            <person name="Kamagata Y."/>
            <person name="Takamizawa K."/>
        </authorList>
    </citation>
    <scope>NUCLEOTIDE SEQUENCE [LARGE SCALE GENOMIC DNA]</scope>
    <source>
        <strain evidence="4 5">RMAS</strain>
    </source>
</reference>
<dbReference type="Proteomes" id="UP000831817">
    <property type="component" value="Chromosome"/>
</dbReference>
<name>A0ABM7YD06_9EURY</name>
<dbReference type="PIRSF" id="PIRSF006413">
    <property type="entry name" value="IF-6"/>
    <property type="match status" value="1"/>
</dbReference>
<evidence type="ECO:0000313" key="5">
    <source>
        <dbReference type="Proteomes" id="UP000831817"/>
    </source>
</evidence>
<dbReference type="Pfam" id="PF01912">
    <property type="entry name" value="eIF-6"/>
    <property type="match status" value="1"/>
</dbReference>
<proteinExistence type="inferred from homology"/>
<evidence type="ECO:0000256" key="2">
    <source>
        <dbReference type="ARBA" id="ARBA00022917"/>
    </source>
</evidence>
<gene>
    <name evidence="3" type="primary">eif6</name>
    <name evidence="4" type="ORF">MTTB_13630</name>
</gene>
<dbReference type="Gene3D" id="3.75.10.10">
    <property type="entry name" value="L-arginine/glycine Amidinotransferase, Chain A"/>
    <property type="match status" value="1"/>
</dbReference>
<evidence type="ECO:0000256" key="1">
    <source>
        <dbReference type="ARBA" id="ARBA00022540"/>
    </source>
</evidence>
<accession>A0ABM7YD06</accession>